<feature type="region of interest" description="Disordered" evidence="7">
    <location>
        <begin position="381"/>
        <end position="410"/>
    </location>
</feature>
<dbReference type="GO" id="GO:0005665">
    <property type="term" value="C:RNA polymerase II, core complex"/>
    <property type="evidence" value="ECO:0007669"/>
    <property type="project" value="TreeGrafter"/>
</dbReference>
<keyword evidence="2" id="KW-0240">DNA-directed RNA polymerase</keyword>
<dbReference type="PANTHER" id="PTHR11800:SF2">
    <property type="entry name" value="DNA-DIRECTED RNA POLYMERASE II SUBUNIT RPB3"/>
    <property type="match status" value="1"/>
</dbReference>
<organism evidence="9 10">
    <name type="scientific">Rhodotorula taiwanensis</name>
    <dbReference type="NCBI Taxonomy" id="741276"/>
    <lineage>
        <taxon>Eukaryota</taxon>
        <taxon>Fungi</taxon>
        <taxon>Dikarya</taxon>
        <taxon>Basidiomycota</taxon>
        <taxon>Pucciniomycotina</taxon>
        <taxon>Microbotryomycetes</taxon>
        <taxon>Sporidiobolales</taxon>
        <taxon>Sporidiobolaceae</taxon>
        <taxon>Rhodotorula</taxon>
    </lineage>
</organism>
<keyword evidence="3" id="KW-0804">Transcription</keyword>
<feature type="domain" description="DNA-directed RNA polymerase RpoA/D/Rpb3-type" evidence="8">
    <location>
        <begin position="34"/>
        <end position="277"/>
    </location>
</feature>
<comment type="caution">
    <text evidence="9">The sequence shown here is derived from an EMBL/GenBank/DDBJ whole genome shotgun (WGS) entry which is preliminary data.</text>
</comment>
<dbReference type="InterPro" id="IPR036643">
    <property type="entry name" value="RNApol_insert_sf"/>
</dbReference>
<dbReference type="OrthoDB" id="270173at2759"/>
<name>A0A2S5BER1_9BASI</name>
<dbReference type="InterPro" id="IPR011263">
    <property type="entry name" value="DNA-dir_RNA_pol_RpoA/D/Rpb3"/>
</dbReference>
<dbReference type="PROSITE" id="PS00446">
    <property type="entry name" value="RNA_POL_D_30KD"/>
    <property type="match status" value="1"/>
</dbReference>
<evidence type="ECO:0000256" key="5">
    <source>
        <dbReference type="ARBA" id="ARBA00025804"/>
    </source>
</evidence>
<dbReference type="Pfam" id="PF01193">
    <property type="entry name" value="RNA_pol_L"/>
    <property type="match status" value="1"/>
</dbReference>
<dbReference type="SUPFAM" id="SSF56553">
    <property type="entry name" value="Insert subdomain of RNA polymerase alpha subunit"/>
    <property type="match status" value="1"/>
</dbReference>
<dbReference type="InterPro" id="IPR022842">
    <property type="entry name" value="RNAP_Rpo3/Rpb3/RPAC1"/>
</dbReference>
<dbReference type="InterPro" id="IPR036603">
    <property type="entry name" value="RBP11-like"/>
</dbReference>
<reference evidence="9 10" key="1">
    <citation type="journal article" date="2018" name="Front. Microbiol.">
        <title>Prospects for Fungal Bioremediation of Acidic Radioactive Waste Sites: Characterization and Genome Sequence of Rhodotorula taiwanensis MD1149.</title>
        <authorList>
            <person name="Tkavc R."/>
            <person name="Matrosova V.Y."/>
            <person name="Grichenko O.E."/>
            <person name="Gostincar C."/>
            <person name="Volpe R.P."/>
            <person name="Klimenkova P."/>
            <person name="Gaidamakova E.K."/>
            <person name="Zhou C.E."/>
            <person name="Stewart B.J."/>
            <person name="Lyman M.G."/>
            <person name="Malfatti S.A."/>
            <person name="Rubinfeld B."/>
            <person name="Courtot M."/>
            <person name="Singh J."/>
            <person name="Dalgard C.L."/>
            <person name="Hamilton T."/>
            <person name="Frey K.G."/>
            <person name="Gunde-Cimerman N."/>
            <person name="Dugan L."/>
            <person name="Daly M.J."/>
        </authorList>
    </citation>
    <scope>NUCLEOTIDE SEQUENCE [LARGE SCALE GENOMIC DNA]</scope>
    <source>
        <strain evidence="9 10">MD1149</strain>
    </source>
</reference>
<dbReference type="Gene3D" id="2.170.120.12">
    <property type="entry name" value="DNA-directed RNA polymerase, insert domain"/>
    <property type="match status" value="1"/>
</dbReference>
<evidence type="ECO:0000256" key="1">
    <source>
        <dbReference type="ARBA" id="ARBA00004123"/>
    </source>
</evidence>
<proteinExistence type="inferred from homology"/>
<dbReference type="FunFam" id="2.170.120.12:FF:000002">
    <property type="entry name" value="DNA-directed RNA polymerase II subunit RPB3"/>
    <property type="match status" value="1"/>
</dbReference>
<dbReference type="InterPro" id="IPR001514">
    <property type="entry name" value="DNA-dir_RNA_pol_30-40kDasu_CS"/>
</dbReference>
<comment type="subcellular location">
    <subcellularLocation>
        <location evidence="1">Nucleus</location>
    </subcellularLocation>
</comment>
<dbReference type="Pfam" id="PF01000">
    <property type="entry name" value="RNA_pol_A_bac"/>
    <property type="match status" value="1"/>
</dbReference>
<dbReference type="GO" id="GO:0003677">
    <property type="term" value="F:DNA binding"/>
    <property type="evidence" value="ECO:0007669"/>
    <property type="project" value="InterPro"/>
</dbReference>
<gene>
    <name evidence="9" type="ORF">BMF94_1611</name>
</gene>
<evidence type="ECO:0000256" key="4">
    <source>
        <dbReference type="ARBA" id="ARBA00023242"/>
    </source>
</evidence>
<evidence type="ECO:0000259" key="8">
    <source>
        <dbReference type="SMART" id="SM00662"/>
    </source>
</evidence>
<dbReference type="AlphaFoldDB" id="A0A2S5BER1"/>
<dbReference type="GO" id="GO:0006366">
    <property type="term" value="P:transcription by RNA polymerase II"/>
    <property type="evidence" value="ECO:0007669"/>
    <property type="project" value="TreeGrafter"/>
</dbReference>
<dbReference type="HAMAP" id="MF_00320">
    <property type="entry name" value="RNApol_arch_Rpo3"/>
    <property type="match status" value="1"/>
</dbReference>
<dbReference type="Gene3D" id="3.30.1360.10">
    <property type="entry name" value="RNA polymerase, RBP11-like subunit"/>
    <property type="match status" value="1"/>
</dbReference>
<protein>
    <recommendedName>
        <fullName evidence="6">DNA-directed RNA polymerase II subunit RPB3</fullName>
    </recommendedName>
</protein>
<dbReference type="InterPro" id="IPR011262">
    <property type="entry name" value="DNA-dir_RNA_pol_insert"/>
</dbReference>
<evidence type="ECO:0000313" key="9">
    <source>
        <dbReference type="EMBL" id="POY75241.1"/>
    </source>
</evidence>
<evidence type="ECO:0000256" key="2">
    <source>
        <dbReference type="ARBA" id="ARBA00022478"/>
    </source>
</evidence>
<dbReference type="InterPro" id="IPR050518">
    <property type="entry name" value="Rpo3/RPB3_RNA_Pol_subunit"/>
</dbReference>
<dbReference type="PANTHER" id="PTHR11800">
    <property type="entry name" value="DNA-DIRECTED RNA POLYMERASE"/>
    <property type="match status" value="1"/>
</dbReference>
<dbReference type="STRING" id="741276.A0A2S5BER1"/>
<feature type="compositionally biased region" description="Low complexity" evidence="7">
    <location>
        <begin position="389"/>
        <end position="404"/>
    </location>
</feature>
<evidence type="ECO:0000313" key="10">
    <source>
        <dbReference type="Proteomes" id="UP000237144"/>
    </source>
</evidence>
<accession>A0A2S5BER1</accession>
<dbReference type="SUPFAM" id="SSF55257">
    <property type="entry name" value="RBP11-like subunits of RNA polymerase"/>
    <property type="match status" value="1"/>
</dbReference>
<dbReference type="GO" id="GO:0046983">
    <property type="term" value="F:protein dimerization activity"/>
    <property type="evidence" value="ECO:0007669"/>
    <property type="project" value="InterPro"/>
</dbReference>
<keyword evidence="4" id="KW-0539">Nucleus</keyword>
<dbReference type="EMBL" id="PJQD01000018">
    <property type="protein sequence ID" value="POY75241.1"/>
    <property type="molecule type" value="Genomic_DNA"/>
</dbReference>
<dbReference type="GO" id="GO:0003899">
    <property type="term" value="F:DNA-directed RNA polymerase activity"/>
    <property type="evidence" value="ECO:0007669"/>
    <property type="project" value="InterPro"/>
</dbReference>
<evidence type="ECO:0000256" key="7">
    <source>
        <dbReference type="SAM" id="MobiDB-lite"/>
    </source>
</evidence>
<dbReference type="CDD" id="cd07031">
    <property type="entry name" value="RNAP_II_RPB3"/>
    <property type="match status" value="1"/>
</dbReference>
<keyword evidence="10" id="KW-1185">Reference proteome</keyword>
<dbReference type="Proteomes" id="UP000237144">
    <property type="component" value="Unassembled WGS sequence"/>
</dbReference>
<dbReference type="SMART" id="SM00662">
    <property type="entry name" value="RPOLD"/>
    <property type="match status" value="1"/>
</dbReference>
<evidence type="ECO:0000256" key="3">
    <source>
        <dbReference type="ARBA" id="ARBA00023163"/>
    </source>
</evidence>
<sequence length="410" mass="43866">MQTNVGELPLQPPKTEDGEDLRVKITELKSSEGRLHFILDGVHLGLANSLRRAMISRIDTLAIDQVQITDNSSVLPDEMLAHRLGLVPLNSTGMEKQVVNYNKECDCDSYCPKCSVVLTLNARCTGEQAMEVTTRDLQLEGGLQSDVGKPATNPDPKLRDGILLAKLARGQEINLRCIATKGRALEHAKWSPCSAVGFEYDPYNKLKHTDLWFEVGTDPKDEWPVSDNGKFEKKPEDSDPFPFNEKPSRFYYDVEAVGQLKPEDIVLKVRFHGLTLIFPLQHSGLDALILQMGQLRQGILDLTNQGQEGQQHPDGGAGMHMDGVMMDGTGAAAFGVGDGGYAGQNAFGGAYPNAAPAPQHGAGGYGGYAASPRGAGGFMGGAGPGGGRSPAYGAASGANGGSAAWQEDEW</sequence>
<evidence type="ECO:0000256" key="6">
    <source>
        <dbReference type="ARBA" id="ARBA00072506"/>
    </source>
</evidence>
<comment type="similarity">
    <text evidence="5">Belongs to the archaeal Rpo3/eukaryotic RPB3 RNA polymerase subunit family.</text>
</comment>